<evidence type="ECO:0008006" key="4">
    <source>
        <dbReference type="Google" id="ProtNLM"/>
    </source>
</evidence>
<evidence type="ECO:0000313" key="2">
    <source>
        <dbReference type="EMBL" id="AJK46018.1"/>
    </source>
</evidence>
<organism evidence="2 3">
    <name type="scientific">Burkholderia plantarii</name>
    <dbReference type="NCBI Taxonomy" id="41899"/>
    <lineage>
        <taxon>Bacteria</taxon>
        <taxon>Pseudomonadati</taxon>
        <taxon>Pseudomonadota</taxon>
        <taxon>Betaproteobacteria</taxon>
        <taxon>Burkholderiales</taxon>
        <taxon>Burkholderiaceae</taxon>
        <taxon>Burkholderia</taxon>
    </lineage>
</organism>
<keyword evidence="3" id="KW-1185">Reference proteome</keyword>
<accession>A0A0B6RRL1</accession>
<dbReference type="Proteomes" id="UP000031838">
    <property type="component" value="Chromosome 1"/>
</dbReference>
<dbReference type="AlphaFoldDB" id="A0A0B6RRL1"/>
<dbReference type="KEGG" id="bgp:BGL_1c15020"/>
<dbReference type="RefSeq" id="WP_042624629.1">
    <property type="nucleotide sequence ID" value="NZ_BSTO01000005.1"/>
</dbReference>
<evidence type="ECO:0000313" key="3">
    <source>
        <dbReference type="Proteomes" id="UP000031838"/>
    </source>
</evidence>
<gene>
    <name evidence="2" type="ORF">BGL_1c15020</name>
</gene>
<reference evidence="2 3" key="2">
    <citation type="journal article" date="2016" name="Appl. Microbiol. Biotechnol.">
        <title>Mutations improving production and secretion of extracellular lipase by Burkholderia glumae PG1.</title>
        <authorList>
            <person name="Knapp A."/>
            <person name="Voget S."/>
            <person name="Gao R."/>
            <person name="Zaburannyi N."/>
            <person name="Krysciak D."/>
            <person name="Breuer M."/>
            <person name="Hauer B."/>
            <person name="Streit W.R."/>
            <person name="Muller R."/>
            <person name="Daniel R."/>
            <person name="Jaeger K.E."/>
        </authorList>
    </citation>
    <scope>NUCLEOTIDE SEQUENCE [LARGE SCALE GENOMIC DNA]</scope>
    <source>
        <strain evidence="2 3">PG1</strain>
    </source>
</reference>
<evidence type="ECO:0000256" key="1">
    <source>
        <dbReference type="SAM" id="SignalP"/>
    </source>
</evidence>
<name>A0A0B6RRL1_BURPL</name>
<sequence>MQVTLSNLSQLLAGAALMAAALGAQAQSNLNFLNDTPITYFSKADVASLTKAVHQARDQGKDGETTEWNNGNRGVRIEAKLTPSTLEQDGHACREIATEINAKGQSMTLRPRYCKTPAGKWQLQKR</sequence>
<dbReference type="OrthoDB" id="8775956at2"/>
<dbReference type="HOGENOM" id="CLU_147877_0_0_4"/>
<dbReference type="EMBL" id="CP002580">
    <property type="protein sequence ID" value="AJK46018.1"/>
    <property type="molecule type" value="Genomic_DNA"/>
</dbReference>
<feature type="chain" id="PRO_5002124482" description="Surface antigen domain-containing protein" evidence="1">
    <location>
        <begin position="27"/>
        <end position="126"/>
    </location>
</feature>
<proteinExistence type="predicted"/>
<protein>
    <recommendedName>
        <fullName evidence="4">Surface antigen domain-containing protein</fullName>
    </recommendedName>
</protein>
<keyword evidence="1" id="KW-0732">Signal</keyword>
<feature type="signal peptide" evidence="1">
    <location>
        <begin position="1"/>
        <end position="26"/>
    </location>
</feature>
<reference evidence="3" key="1">
    <citation type="submission" date="2011-03" db="EMBL/GenBank/DDBJ databases">
        <authorList>
            <person name="Voget S."/>
            <person name="Streit W.R."/>
            <person name="Jaeger K.E."/>
            <person name="Daniel R."/>
        </authorList>
    </citation>
    <scope>NUCLEOTIDE SEQUENCE [LARGE SCALE GENOMIC DNA]</scope>
    <source>
        <strain evidence="3">PG1</strain>
    </source>
</reference>